<feature type="chain" id="PRO_5025628006" evidence="8">
    <location>
        <begin position="19"/>
        <end position="693"/>
    </location>
</feature>
<keyword evidence="11" id="KW-1185">Reference proteome</keyword>
<dbReference type="InterPro" id="IPR017937">
    <property type="entry name" value="Thioredoxin_CS"/>
</dbReference>
<keyword evidence="10" id="KW-0413">Isomerase</keyword>
<keyword evidence="2 7" id="KW-0812">Transmembrane</keyword>
<feature type="region of interest" description="Disordered" evidence="6">
    <location>
        <begin position="173"/>
        <end position="249"/>
    </location>
</feature>
<protein>
    <submittedName>
        <fullName evidence="10">Disulfide isomerase</fullName>
    </submittedName>
</protein>
<dbReference type="Pfam" id="PF00085">
    <property type="entry name" value="Thioredoxin"/>
    <property type="match status" value="2"/>
</dbReference>
<evidence type="ECO:0000256" key="4">
    <source>
        <dbReference type="ARBA" id="ARBA00023136"/>
    </source>
</evidence>
<comment type="subcellular location">
    <subcellularLocation>
        <location evidence="1">Endoplasmic reticulum membrane</location>
        <topology evidence="1">Single-pass membrane protein</topology>
    </subcellularLocation>
</comment>
<dbReference type="GO" id="GO:0005789">
    <property type="term" value="C:endoplasmic reticulum membrane"/>
    <property type="evidence" value="ECO:0007669"/>
    <property type="project" value="UniProtKB-SubCell"/>
</dbReference>
<dbReference type="PRINTS" id="PR00421">
    <property type="entry name" value="THIOREDOXIN"/>
</dbReference>
<accession>A0A6A6UKP2</accession>
<proteinExistence type="predicted"/>
<sequence>MRLSWLLSLAVLAAPLWAATVEAPAESPEDASTKFNGIEVPAMKQLRGDQVDETIASGHWLVEYYSPYCGHCQALAPILQTLYEYYYTSKPVGAPSSSTDEGLNSFSGFYKFKFAKLDCVAFADGCVSHKVESWPTLAFYKDGKEVKRSVGTKQLPELSKWLEEILESIKPGSRLPEGPILPKVGDHEAPAGAKTVNPDQKDKDPAAGKAAGSKHNSIAAATATGAPKVVDKNKPVPNPQGTSTHLTQESFQRLVTTTRDPWFVKFYAPWCHHCQAMGPNWMEMSREMKGSLNIGEVNCDLEKRLCKDAKVKGFPTLLFFRGGERVEYNGLRGVGDLIGFAKKAIDVGMGVDDVDNAQFKKLEETEEVIFTYFYDHATTSEDFAALQHLTLSLIGHGKLVKTNDPKLAERYKISTWPRLVVSRDGKPSYYPYLAPKDMRDYRQILTWMKTVWQPLVPELTASNAREIMSNSIVVLGVLSRARSDEFIIARREMKSAAIEWIDRETHLRQLERQELRDAKQLRIEEAEDRGDDRAKSRARGTRIFLEPKPEVKFAWVDGIFWQRWIKTTYGVDVADGEKVVIIDEDNKRYWDTTMTGNPIVPSRTSILETIPRVLANPPKIPPKSSASTIGTVFYRVRSTWRQHPWFSTLLLVGFLIGSYVIARRFRRRPFGSGGWINLDGEKGAFGNGASKVD</sequence>
<feature type="transmembrane region" description="Helical" evidence="7">
    <location>
        <begin position="645"/>
        <end position="662"/>
    </location>
</feature>
<evidence type="ECO:0000256" key="5">
    <source>
        <dbReference type="ARBA" id="ARBA00045246"/>
    </source>
</evidence>
<dbReference type="PANTHER" id="PTHR46426:SF1">
    <property type="entry name" value="PROTEIN DISULFIDE-ISOMERASE TMX3"/>
    <property type="match status" value="1"/>
</dbReference>
<dbReference type="CDD" id="cd02961">
    <property type="entry name" value="PDI_a_family"/>
    <property type="match status" value="1"/>
</dbReference>
<keyword evidence="3 7" id="KW-1133">Transmembrane helix</keyword>
<dbReference type="InterPro" id="IPR013766">
    <property type="entry name" value="Thioredoxin_domain"/>
</dbReference>
<feature type="domain" description="Thioredoxin" evidence="9">
    <location>
        <begin position="230"/>
        <end position="450"/>
    </location>
</feature>
<evidence type="ECO:0000256" key="2">
    <source>
        <dbReference type="ARBA" id="ARBA00022692"/>
    </source>
</evidence>
<dbReference type="InterPro" id="IPR036249">
    <property type="entry name" value="Thioredoxin-like_sf"/>
</dbReference>
<feature type="signal peptide" evidence="8">
    <location>
        <begin position="1"/>
        <end position="18"/>
    </location>
</feature>
<organism evidence="10 11">
    <name type="scientific">Microthyrium microscopicum</name>
    <dbReference type="NCBI Taxonomy" id="703497"/>
    <lineage>
        <taxon>Eukaryota</taxon>
        <taxon>Fungi</taxon>
        <taxon>Dikarya</taxon>
        <taxon>Ascomycota</taxon>
        <taxon>Pezizomycotina</taxon>
        <taxon>Dothideomycetes</taxon>
        <taxon>Dothideomycetes incertae sedis</taxon>
        <taxon>Microthyriales</taxon>
        <taxon>Microthyriaceae</taxon>
        <taxon>Microthyrium</taxon>
    </lineage>
</organism>
<gene>
    <name evidence="10" type="ORF">BT63DRAFT_136597</name>
</gene>
<dbReference type="Gene3D" id="3.40.30.10">
    <property type="entry name" value="Glutaredoxin"/>
    <property type="match status" value="3"/>
</dbReference>
<feature type="compositionally biased region" description="Polar residues" evidence="6">
    <location>
        <begin position="239"/>
        <end position="249"/>
    </location>
</feature>
<dbReference type="OrthoDB" id="72053at2759"/>
<evidence type="ECO:0000256" key="1">
    <source>
        <dbReference type="ARBA" id="ARBA00004389"/>
    </source>
</evidence>
<evidence type="ECO:0000313" key="10">
    <source>
        <dbReference type="EMBL" id="KAF2672792.1"/>
    </source>
</evidence>
<evidence type="ECO:0000256" key="3">
    <source>
        <dbReference type="ARBA" id="ARBA00022989"/>
    </source>
</evidence>
<dbReference type="InterPro" id="IPR052250">
    <property type="entry name" value="PDI_TMX3"/>
</dbReference>
<keyword evidence="4 7" id="KW-0472">Membrane</keyword>
<dbReference type="EMBL" id="MU004231">
    <property type="protein sequence ID" value="KAF2672792.1"/>
    <property type="molecule type" value="Genomic_DNA"/>
</dbReference>
<dbReference type="Proteomes" id="UP000799302">
    <property type="component" value="Unassembled WGS sequence"/>
</dbReference>
<reference evidence="10" key="1">
    <citation type="journal article" date="2020" name="Stud. Mycol.">
        <title>101 Dothideomycetes genomes: a test case for predicting lifestyles and emergence of pathogens.</title>
        <authorList>
            <person name="Haridas S."/>
            <person name="Albert R."/>
            <person name="Binder M."/>
            <person name="Bloem J."/>
            <person name="Labutti K."/>
            <person name="Salamov A."/>
            <person name="Andreopoulos B."/>
            <person name="Baker S."/>
            <person name="Barry K."/>
            <person name="Bills G."/>
            <person name="Bluhm B."/>
            <person name="Cannon C."/>
            <person name="Castanera R."/>
            <person name="Culley D."/>
            <person name="Daum C."/>
            <person name="Ezra D."/>
            <person name="Gonzalez J."/>
            <person name="Henrissat B."/>
            <person name="Kuo A."/>
            <person name="Liang C."/>
            <person name="Lipzen A."/>
            <person name="Lutzoni F."/>
            <person name="Magnuson J."/>
            <person name="Mondo S."/>
            <person name="Nolan M."/>
            <person name="Ohm R."/>
            <person name="Pangilinan J."/>
            <person name="Park H.-J."/>
            <person name="Ramirez L."/>
            <person name="Alfaro M."/>
            <person name="Sun H."/>
            <person name="Tritt A."/>
            <person name="Yoshinaga Y."/>
            <person name="Zwiers L.-H."/>
            <person name="Turgeon B."/>
            <person name="Goodwin S."/>
            <person name="Spatafora J."/>
            <person name="Crous P."/>
            <person name="Grigoriev I."/>
        </authorList>
    </citation>
    <scope>NUCLEOTIDE SEQUENCE</scope>
    <source>
        <strain evidence="10">CBS 115976</strain>
    </source>
</reference>
<evidence type="ECO:0000256" key="8">
    <source>
        <dbReference type="SAM" id="SignalP"/>
    </source>
</evidence>
<dbReference type="AlphaFoldDB" id="A0A6A6UKP2"/>
<evidence type="ECO:0000256" key="6">
    <source>
        <dbReference type="SAM" id="MobiDB-lite"/>
    </source>
</evidence>
<evidence type="ECO:0000256" key="7">
    <source>
        <dbReference type="SAM" id="Phobius"/>
    </source>
</evidence>
<comment type="function">
    <text evidence="5">Probable disulfide isomerase, which participates in the folding of proteins containing disulfide bonds. May act as a dithiol oxidase. Acts as a regulator of endoplasmic reticulum-mitochondria contact sites via its ability to regulate redox signals.</text>
</comment>
<dbReference type="PROSITE" id="PS51352">
    <property type="entry name" value="THIOREDOXIN_2"/>
    <property type="match status" value="2"/>
</dbReference>
<evidence type="ECO:0000313" key="11">
    <source>
        <dbReference type="Proteomes" id="UP000799302"/>
    </source>
</evidence>
<dbReference type="SUPFAM" id="SSF52833">
    <property type="entry name" value="Thioredoxin-like"/>
    <property type="match status" value="3"/>
</dbReference>
<dbReference type="GO" id="GO:0016853">
    <property type="term" value="F:isomerase activity"/>
    <property type="evidence" value="ECO:0007669"/>
    <property type="project" value="UniProtKB-KW"/>
</dbReference>
<keyword evidence="8" id="KW-0732">Signal</keyword>
<name>A0A6A6UKP2_9PEZI</name>
<evidence type="ECO:0000259" key="9">
    <source>
        <dbReference type="PROSITE" id="PS51352"/>
    </source>
</evidence>
<feature type="domain" description="Thioredoxin" evidence="9">
    <location>
        <begin position="17"/>
        <end position="167"/>
    </location>
</feature>
<dbReference type="PROSITE" id="PS00194">
    <property type="entry name" value="THIOREDOXIN_1"/>
    <property type="match status" value="1"/>
</dbReference>
<dbReference type="PANTHER" id="PTHR46426">
    <property type="entry name" value="PROTEIN DISULFIDE-ISOMERASE TMX3"/>
    <property type="match status" value="1"/>
</dbReference>